<reference evidence="3 4" key="1">
    <citation type="journal article" date="2023" name="Sci. Data">
        <title>Genome assembly of the Korean intertidal mud-creeper Batillaria attramentaria.</title>
        <authorList>
            <person name="Patra A.K."/>
            <person name="Ho P.T."/>
            <person name="Jun S."/>
            <person name="Lee S.J."/>
            <person name="Kim Y."/>
            <person name="Won Y.J."/>
        </authorList>
    </citation>
    <scope>NUCLEOTIDE SEQUENCE [LARGE SCALE GENOMIC DNA]</scope>
    <source>
        <strain evidence="3">Wonlab-2016</strain>
    </source>
</reference>
<protein>
    <recommendedName>
        <fullName evidence="2">PRELI/MSF1 domain-containing protein</fullName>
    </recommendedName>
</protein>
<dbReference type="PANTHER" id="PTHR11158">
    <property type="entry name" value="MSF1/PX19 RELATED"/>
    <property type="match status" value="1"/>
</dbReference>
<sequence length="205" mass="23485">MGKFYTASVVYKWTWEQVAQVFWMRYPNPYSKHVLTEDVLARRVSGNCLYTRRLLTKTNPVPRWGERFIPGPRNVCIVEESIIDSSGHTITTYTRNIAMHHVMSVEEKCVYRVNPENSKWTLCEKSAWVSSAVFGFGAAIQAFGLDRFKKNATKATRGFEYILEKWFPHPQPVHSTDKLKDKARKVAEAAKAKASPIMSARPQPS</sequence>
<dbReference type="PROSITE" id="PS50904">
    <property type="entry name" value="PRELI_MSF1"/>
    <property type="match status" value="1"/>
</dbReference>
<dbReference type="Pfam" id="PF04707">
    <property type="entry name" value="PRELI"/>
    <property type="match status" value="1"/>
</dbReference>
<dbReference type="AlphaFoldDB" id="A0ABD0J902"/>
<feature type="domain" description="PRELI/MSF1" evidence="2">
    <location>
        <begin position="2"/>
        <end position="171"/>
    </location>
</feature>
<evidence type="ECO:0000313" key="3">
    <source>
        <dbReference type="EMBL" id="KAK7465961.1"/>
    </source>
</evidence>
<feature type="region of interest" description="Disordered" evidence="1">
    <location>
        <begin position="173"/>
        <end position="205"/>
    </location>
</feature>
<name>A0ABD0J902_9CAEN</name>
<gene>
    <name evidence="3" type="ORF">BaRGS_00037499</name>
</gene>
<evidence type="ECO:0000259" key="2">
    <source>
        <dbReference type="PROSITE" id="PS50904"/>
    </source>
</evidence>
<dbReference type="InterPro" id="IPR037365">
    <property type="entry name" value="Slowmo/Ups"/>
</dbReference>
<accession>A0ABD0J902</accession>
<evidence type="ECO:0000256" key="1">
    <source>
        <dbReference type="SAM" id="MobiDB-lite"/>
    </source>
</evidence>
<dbReference type="InterPro" id="IPR006797">
    <property type="entry name" value="PRELI/MSF1_dom"/>
</dbReference>
<proteinExistence type="predicted"/>
<feature type="compositionally biased region" description="Basic and acidic residues" evidence="1">
    <location>
        <begin position="175"/>
        <end position="191"/>
    </location>
</feature>
<comment type="caution">
    <text evidence="3">The sequence shown here is derived from an EMBL/GenBank/DDBJ whole genome shotgun (WGS) entry which is preliminary data.</text>
</comment>
<organism evidence="3 4">
    <name type="scientific">Batillaria attramentaria</name>
    <dbReference type="NCBI Taxonomy" id="370345"/>
    <lineage>
        <taxon>Eukaryota</taxon>
        <taxon>Metazoa</taxon>
        <taxon>Spiralia</taxon>
        <taxon>Lophotrochozoa</taxon>
        <taxon>Mollusca</taxon>
        <taxon>Gastropoda</taxon>
        <taxon>Caenogastropoda</taxon>
        <taxon>Sorbeoconcha</taxon>
        <taxon>Cerithioidea</taxon>
        <taxon>Batillariidae</taxon>
        <taxon>Batillaria</taxon>
    </lineage>
</organism>
<evidence type="ECO:0000313" key="4">
    <source>
        <dbReference type="Proteomes" id="UP001519460"/>
    </source>
</evidence>
<keyword evidence="4" id="KW-1185">Reference proteome</keyword>
<dbReference type="Proteomes" id="UP001519460">
    <property type="component" value="Unassembled WGS sequence"/>
</dbReference>
<dbReference type="EMBL" id="JACVVK020000563">
    <property type="protein sequence ID" value="KAK7465961.1"/>
    <property type="molecule type" value="Genomic_DNA"/>
</dbReference>